<organism evidence="2 3">
    <name type="scientific">Rhodofomes roseus</name>
    <dbReference type="NCBI Taxonomy" id="34475"/>
    <lineage>
        <taxon>Eukaryota</taxon>
        <taxon>Fungi</taxon>
        <taxon>Dikarya</taxon>
        <taxon>Basidiomycota</taxon>
        <taxon>Agaricomycotina</taxon>
        <taxon>Agaricomycetes</taxon>
        <taxon>Polyporales</taxon>
        <taxon>Rhodofomes</taxon>
    </lineage>
</organism>
<feature type="region of interest" description="Disordered" evidence="1">
    <location>
        <begin position="150"/>
        <end position="172"/>
    </location>
</feature>
<proteinExistence type="predicted"/>
<accession>A0ABQ8K329</accession>
<dbReference type="GeneID" id="71998444"/>
<dbReference type="Proteomes" id="UP000814176">
    <property type="component" value="Unassembled WGS sequence"/>
</dbReference>
<comment type="caution">
    <text evidence="2">The sequence shown here is derived from an EMBL/GenBank/DDBJ whole genome shotgun (WGS) entry which is preliminary data.</text>
</comment>
<keyword evidence="3" id="KW-1185">Reference proteome</keyword>
<dbReference type="RefSeq" id="XP_047774364.1">
    <property type="nucleotide sequence ID" value="XM_047917712.1"/>
</dbReference>
<sequence>MMCRQVWLSGIRPRAMRSKLAALFQTRLQGTQSAPPASSTRKVAHPHQEQSAVQYVQWEGHTGQFMKLASAGDRAVYWFGPGPEFVPPEGELIMVNLTKEEQSELRSRKAWYNSNQSRTRITPRRTWFYGPNYEGFRQCLDLTLEQESAATSQARRQANGRHASRGELAVDG</sequence>
<name>A0ABQ8K329_9APHY</name>
<evidence type="ECO:0000313" key="2">
    <source>
        <dbReference type="EMBL" id="KAH9831203.1"/>
    </source>
</evidence>
<evidence type="ECO:0000256" key="1">
    <source>
        <dbReference type="SAM" id="MobiDB-lite"/>
    </source>
</evidence>
<dbReference type="EMBL" id="JADCUA010000027">
    <property type="protein sequence ID" value="KAH9831203.1"/>
    <property type="molecule type" value="Genomic_DNA"/>
</dbReference>
<reference evidence="2 3" key="1">
    <citation type="journal article" date="2021" name="Environ. Microbiol.">
        <title>Gene family expansions and transcriptome signatures uncover fungal adaptations to wood decay.</title>
        <authorList>
            <person name="Hage H."/>
            <person name="Miyauchi S."/>
            <person name="Viragh M."/>
            <person name="Drula E."/>
            <person name="Min B."/>
            <person name="Chaduli D."/>
            <person name="Navarro D."/>
            <person name="Favel A."/>
            <person name="Norest M."/>
            <person name="Lesage-Meessen L."/>
            <person name="Balint B."/>
            <person name="Merenyi Z."/>
            <person name="de Eugenio L."/>
            <person name="Morin E."/>
            <person name="Martinez A.T."/>
            <person name="Baldrian P."/>
            <person name="Stursova M."/>
            <person name="Martinez M.J."/>
            <person name="Novotny C."/>
            <person name="Magnuson J.K."/>
            <person name="Spatafora J.W."/>
            <person name="Maurice S."/>
            <person name="Pangilinan J."/>
            <person name="Andreopoulos W."/>
            <person name="LaButti K."/>
            <person name="Hundley H."/>
            <person name="Na H."/>
            <person name="Kuo A."/>
            <person name="Barry K."/>
            <person name="Lipzen A."/>
            <person name="Henrissat B."/>
            <person name="Riley R."/>
            <person name="Ahrendt S."/>
            <person name="Nagy L.G."/>
            <person name="Grigoriev I.V."/>
            <person name="Martin F."/>
            <person name="Rosso M.N."/>
        </authorList>
    </citation>
    <scope>NUCLEOTIDE SEQUENCE [LARGE SCALE GENOMIC DNA]</scope>
    <source>
        <strain evidence="2 3">CIRM-BRFM 1785</strain>
    </source>
</reference>
<evidence type="ECO:0000313" key="3">
    <source>
        <dbReference type="Proteomes" id="UP000814176"/>
    </source>
</evidence>
<protein>
    <submittedName>
        <fullName evidence="2">Uncharacterized protein</fullName>
    </submittedName>
</protein>
<gene>
    <name evidence="2" type="ORF">C8Q71DRAFT_309564</name>
</gene>